<dbReference type="Pfam" id="PF02597">
    <property type="entry name" value="ThiS"/>
    <property type="match status" value="1"/>
</dbReference>
<dbReference type="GO" id="GO:1990133">
    <property type="term" value="C:molybdopterin adenylyltransferase complex"/>
    <property type="evidence" value="ECO:0007669"/>
    <property type="project" value="TreeGrafter"/>
</dbReference>
<dbReference type="CDD" id="cd00754">
    <property type="entry name" value="Ubl_MoaD"/>
    <property type="match status" value="1"/>
</dbReference>
<dbReference type="InterPro" id="IPR003749">
    <property type="entry name" value="ThiS/MoaD-like"/>
</dbReference>
<evidence type="ECO:0000313" key="3">
    <source>
        <dbReference type="Proteomes" id="UP001162131"/>
    </source>
</evidence>
<dbReference type="InterPro" id="IPR016155">
    <property type="entry name" value="Mopterin_synth/thiamin_S_b"/>
</dbReference>
<dbReference type="Gene3D" id="3.10.20.30">
    <property type="match status" value="1"/>
</dbReference>
<name>A0AAU9I662_9CILI</name>
<accession>A0AAU9I662</accession>
<dbReference type="InterPro" id="IPR044672">
    <property type="entry name" value="MOCS2A"/>
</dbReference>
<dbReference type="SUPFAM" id="SSF54285">
    <property type="entry name" value="MoaD/ThiS"/>
    <property type="match status" value="1"/>
</dbReference>
<keyword evidence="1" id="KW-0547">Nucleotide-binding</keyword>
<dbReference type="Proteomes" id="UP001162131">
    <property type="component" value="Unassembled WGS sequence"/>
</dbReference>
<dbReference type="GO" id="GO:0000166">
    <property type="term" value="F:nucleotide binding"/>
    <property type="evidence" value="ECO:0007669"/>
    <property type="project" value="UniProtKB-KW"/>
</dbReference>
<dbReference type="PANTHER" id="PTHR33359:SF1">
    <property type="entry name" value="MOLYBDOPTERIN SYNTHASE SULFUR CARRIER SUBUNIT"/>
    <property type="match status" value="1"/>
</dbReference>
<keyword evidence="3" id="KW-1185">Reference proteome</keyword>
<organism evidence="2 3">
    <name type="scientific">Blepharisma stoltei</name>
    <dbReference type="NCBI Taxonomy" id="1481888"/>
    <lineage>
        <taxon>Eukaryota</taxon>
        <taxon>Sar</taxon>
        <taxon>Alveolata</taxon>
        <taxon>Ciliophora</taxon>
        <taxon>Postciliodesmatophora</taxon>
        <taxon>Heterotrichea</taxon>
        <taxon>Heterotrichida</taxon>
        <taxon>Blepharismidae</taxon>
        <taxon>Blepharisma</taxon>
    </lineage>
</organism>
<dbReference type="AlphaFoldDB" id="A0AAU9I662"/>
<dbReference type="InterPro" id="IPR012675">
    <property type="entry name" value="Beta-grasp_dom_sf"/>
</dbReference>
<reference evidence="2" key="1">
    <citation type="submission" date="2021-09" db="EMBL/GenBank/DDBJ databases">
        <authorList>
            <consortium name="AG Swart"/>
            <person name="Singh M."/>
            <person name="Singh A."/>
            <person name="Seah K."/>
            <person name="Emmerich C."/>
        </authorList>
    </citation>
    <scope>NUCLEOTIDE SEQUENCE</scope>
    <source>
        <strain evidence="2">ATCC30299</strain>
    </source>
</reference>
<evidence type="ECO:0000256" key="1">
    <source>
        <dbReference type="ARBA" id="ARBA00022741"/>
    </source>
</evidence>
<sequence length="100" mass="11385">MLINYWKLLKNNHKMVKVLYFGRVREDLGISEESYEFSGNLNLLLELIKERHQNMQNLIEGVLGSNSDIAIAKNLEYLTTLSSEISNEDEIAFIPPISGG</sequence>
<comment type="caution">
    <text evidence="2">The sequence shown here is derived from an EMBL/GenBank/DDBJ whole genome shotgun (WGS) entry which is preliminary data.</text>
</comment>
<evidence type="ECO:0000313" key="2">
    <source>
        <dbReference type="EMBL" id="CAG9310609.1"/>
    </source>
</evidence>
<evidence type="ECO:0008006" key="4">
    <source>
        <dbReference type="Google" id="ProtNLM"/>
    </source>
</evidence>
<proteinExistence type="predicted"/>
<dbReference type="EMBL" id="CAJZBQ010000002">
    <property type="protein sequence ID" value="CAG9310609.1"/>
    <property type="molecule type" value="Genomic_DNA"/>
</dbReference>
<gene>
    <name evidence="2" type="ORF">BSTOLATCC_MIC1451</name>
</gene>
<dbReference type="PANTHER" id="PTHR33359">
    <property type="entry name" value="MOLYBDOPTERIN SYNTHASE SULFUR CARRIER SUBUNIT"/>
    <property type="match status" value="1"/>
</dbReference>
<protein>
    <recommendedName>
        <fullName evidence="4">Molybdopterin synthase sulfur carrier subunit</fullName>
    </recommendedName>
</protein>
<dbReference type="GO" id="GO:0006777">
    <property type="term" value="P:Mo-molybdopterin cofactor biosynthetic process"/>
    <property type="evidence" value="ECO:0007669"/>
    <property type="project" value="InterPro"/>
</dbReference>